<dbReference type="EMBL" id="CM042009">
    <property type="protein sequence ID" value="KAI3789237.1"/>
    <property type="molecule type" value="Genomic_DNA"/>
</dbReference>
<accession>A0ACB9H2P1</accession>
<organism evidence="1 2">
    <name type="scientific">Cichorium intybus</name>
    <name type="common">Chicory</name>
    <dbReference type="NCBI Taxonomy" id="13427"/>
    <lineage>
        <taxon>Eukaryota</taxon>
        <taxon>Viridiplantae</taxon>
        <taxon>Streptophyta</taxon>
        <taxon>Embryophyta</taxon>
        <taxon>Tracheophyta</taxon>
        <taxon>Spermatophyta</taxon>
        <taxon>Magnoliopsida</taxon>
        <taxon>eudicotyledons</taxon>
        <taxon>Gunneridae</taxon>
        <taxon>Pentapetalae</taxon>
        <taxon>asterids</taxon>
        <taxon>campanulids</taxon>
        <taxon>Asterales</taxon>
        <taxon>Asteraceae</taxon>
        <taxon>Cichorioideae</taxon>
        <taxon>Cichorieae</taxon>
        <taxon>Cichoriinae</taxon>
        <taxon>Cichorium</taxon>
    </lineage>
</organism>
<keyword evidence="2" id="KW-1185">Reference proteome</keyword>
<reference evidence="1 2" key="2">
    <citation type="journal article" date="2022" name="Mol. Ecol. Resour.">
        <title>The genomes of chicory, endive, great burdock and yacon provide insights into Asteraceae paleo-polyploidization history and plant inulin production.</title>
        <authorList>
            <person name="Fan W."/>
            <person name="Wang S."/>
            <person name="Wang H."/>
            <person name="Wang A."/>
            <person name="Jiang F."/>
            <person name="Liu H."/>
            <person name="Zhao H."/>
            <person name="Xu D."/>
            <person name="Zhang Y."/>
        </authorList>
    </citation>
    <scope>NUCLEOTIDE SEQUENCE [LARGE SCALE GENOMIC DNA]</scope>
    <source>
        <strain evidence="2">cv. Punajuju</strain>
        <tissue evidence="1">Leaves</tissue>
    </source>
</reference>
<comment type="caution">
    <text evidence="1">The sequence shown here is derived from an EMBL/GenBank/DDBJ whole genome shotgun (WGS) entry which is preliminary data.</text>
</comment>
<gene>
    <name evidence="1" type="ORF">L2E82_02029</name>
</gene>
<sequence>MDSQSNSPHVLIYFPVHGHSCMLKLAELPCLSGLSVIFLNSDTIHRRLRRYIDVVSRFSRYPGFRFETISDGLPHNHPGYGNRVVDIFDSIKMVTKPMFTEILLLGGCLNSGKRPPISSVIVDGIMCFTVDVAKEMRIHHGN</sequence>
<evidence type="ECO:0000313" key="2">
    <source>
        <dbReference type="Proteomes" id="UP001055811"/>
    </source>
</evidence>
<dbReference type="Proteomes" id="UP001055811">
    <property type="component" value="Linkage Group LG01"/>
</dbReference>
<protein>
    <submittedName>
        <fullName evidence="1">Uncharacterized protein</fullName>
    </submittedName>
</protein>
<name>A0ACB9H2P1_CICIN</name>
<reference evidence="2" key="1">
    <citation type="journal article" date="2022" name="Mol. Ecol. Resour.">
        <title>The genomes of chicory, endive, great burdock and yacon provide insights into Asteraceae palaeo-polyploidization history and plant inulin production.</title>
        <authorList>
            <person name="Fan W."/>
            <person name="Wang S."/>
            <person name="Wang H."/>
            <person name="Wang A."/>
            <person name="Jiang F."/>
            <person name="Liu H."/>
            <person name="Zhao H."/>
            <person name="Xu D."/>
            <person name="Zhang Y."/>
        </authorList>
    </citation>
    <scope>NUCLEOTIDE SEQUENCE [LARGE SCALE GENOMIC DNA]</scope>
    <source>
        <strain evidence="2">cv. Punajuju</strain>
    </source>
</reference>
<proteinExistence type="predicted"/>
<evidence type="ECO:0000313" key="1">
    <source>
        <dbReference type="EMBL" id="KAI3789237.1"/>
    </source>
</evidence>